<dbReference type="CDD" id="cd00156">
    <property type="entry name" value="REC"/>
    <property type="match status" value="1"/>
</dbReference>
<proteinExistence type="predicted"/>
<feature type="modified residue" description="4-aspartylphosphate" evidence="4">
    <location>
        <position position="59"/>
    </location>
</feature>
<dbReference type="InterPro" id="IPR050482">
    <property type="entry name" value="Sensor_HK_TwoCompSys"/>
</dbReference>
<dbReference type="PROSITE" id="PS50112">
    <property type="entry name" value="PAS"/>
    <property type="match status" value="1"/>
</dbReference>
<dbReference type="PANTHER" id="PTHR24421:SF59">
    <property type="entry name" value="OXYGEN SENSOR HISTIDINE KINASE NREB"/>
    <property type="match status" value="1"/>
</dbReference>
<organism evidence="8 9">
    <name type="scientific">Nitrosomonas oligotropha</name>
    <dbReference type="NCBI Taxonomy" id="42354"/>
    <lineage>
        <taxon>Bacteria</taxon>
        <taxon>Pseudomonadati</taxon>
        <taxon>Pseudomonadota</taxon>
        <taxon>Betaproteobacteria</taxon>
        <taxon>Nitrosomonadales</taxon>
        <taxon>Nitrosomonadaceae</taxon>
        <taxon>Nitrosomonas</taxon>
    </lineage>
</organism>
<comment type="caution">
    <text evidence="8">The sequence shown here is derived from an EMBL/GenBank/DDBJ whole genome shotgun (WGS) entry which is preliminary data.</text>
</comment>
<dbReference type="GO" id="GO:0000155">
    <property type="term" value="F:phosphorelay sensor kinase activity"/>
    <property type="evidence" value="ECO:0007669"/>
    <property type="project" value="InterPro"/>
</dbReference>
<dbReference type="EMBL" id="QAOI01000022">
    <property type="protein sequence ID" value="PTQ76149.1"/>
    <property type="molecule type" value="Genomic_DNA"/>
</dbReference>
<name>A0A2T5HX32_9PROT</name>
<evidence type="ECO:0000313" key="9">
    <source>
        <dbReference type="Proteomes" id="UP000244128"/>
    </source>
</evidence>
<keyword evidence="4" id="KW-0597">Phosphoprotein</keyword>
<dbReference type="InterPro" id="IPR001789">
    <property type="entry name" value="Sig_transdc_resp-reg_receiver"/>
</dbReference>
<dbReference type="PROSITE" id="PS50110">
    <property type="entry name" value="RESPONSE_REGULATORY"/>
    <property type="match status" value="1"/>
</dbReference>
<dbReference type="RefSeq" id="WP_107803952.1">
    <property type="nucleotide sequence ID" value="NZ_QAOI01000022.1"/>
</dbReference>
<dbReference type="SMART" id="SM00387">
    <property type="entry name" value="HATPase_c"/>
    <property type="match status" value="1"/>
</dbReference>
<dbReference type="InterPro" id="IPR000014">
    <property type="entry name" value="PAS"/>
</dbReference>
<keyword evidence="1" id="KW-0808">Transferase</keyword>
<dbReference type="GO" id="GO:0016020">
    <property type="term" value="C:membrane"/>
    <property type="evidence" value="ECO:0007669"/>
    <property type="project" value="InterPro"/>
</dbReference>
<evidence type="ECO:0000256" key="3">
    <source>
        <dbReference type="ARBA" id="ARBA00023012"/>
    </source>
</evidence>
<dbReference type="SMART" id="SM00448">
    <property type="entry name" value="REC"/>
    <property type="match status" value="1"/>
</dbReference>
<dbReference type="PANTHER" id="PTHR24421">
    <property type="entry name" value="NITRATE/NITRITE SENSOR PROTEIN NARX-RELATED"/>
    <property type="match status" value="1"/>
</dbReference>
<dbReference type="SUPFAM" id="SSF52172">
    <property type="entry name" value="CheY-like"/>
    <property type="match status" value="1"/>
</dbReference>
<dbReference type="InterPro" id="IPR036890">
    <property type="entry name" value="HATPase_C_sf"/>
</dbReference>
<evidence type="ECO:0000313" key="8">
    <source>
        <dbReference type="EMBL" id="PTQ76149.1"/>
    </source>
</evidence>
<feature type="domain" description="PAS" evidence="7">
    <location>
        <begin position="142"/>
        <end position="218"/>
    </location>
</feature>
<dbReference type="Pfam" id="PF07730">
    <property type="entry name" value="HisKA_3"/>
    <property type="match status" value="1"/>
</dbReference>
<dbReference type="SUPFAM" id="SSF55785">
    <property type="entry name" value="PYP-like sensor domain (PAS domain)"/>
    <property type="match status" value="1"/>
</dbReference>
<evidence type="ECO:0000256" key="5">
    <source>
        <dbReference type="SAM" id="Coils"/>
    </source>
</evidence>
<dbReference type="InterPro" id="IPR011006">
    <property type="entry name" value="CheY-like_superfamily"/>
</dbReference>
<reference evidence="8 9" key="1">
    <citation type="submission" date="2018-04" db="EMBL/GenBank/DDBJ databases">
        <title>Active sludge and wastewater microbial communities from Klosterneuburg, Austria.</title>
        <authorList>
            <person name="Wagner M."/>
        </authorList>
    </citation>
    <scope>NUCLEOTIDE SEQUENCE [LARGE SCALE GENOMIC DNA]</scope>
    <source>
        <strain evidence="8 9">Nm49</strain>
    </source>
</reference>
<dbReference type="Pfam" id="PF00072">
    <property type="entry name" value="Response_reg"/>
    <property type="match status" value="1"/>
</dbReference>
<dbReference type="InterPro" id="IPR011712">
    <property type="entry name" value="Sig_transdc_His_kin_sub3_dim/P"/>
</dbReference>
<keyword evidence="5" id="KW-0175">Coiled coil</keyword>
<accession>A0A2T5HX32</accession>
<feature type="domain" description="Response regulatory" evidence="6">
    <location>
        <begin position="8"/>
        <end position="124"/>
    </location>
</feature>
<dbReference type="Pfam" id="PF02518">
    <property type="entry name" value="HATPase_c"/>
    <property type="match status" value="1"/>
</dbReference>
<dbReference type="InterPro" id="IPR035965">
    <property type="entry name" value="PAS-like_dom_sf"/>
</dbReference>
<dbReference type="AlphaFoldDB" id="A0A2T5HX32"/>
<evidence type="ECO:0000256" key="1">
    <source>
        <dbReference type="ARBA" id="ARBA00022679"/>
    </source>
</evidence>
<dbReference type="InterPro" id="IPR003594">
    <property type="entry name" value="HATPase_dom"/>
</dbReference>
<feature type="coiled-coil region" evidence="5">
    <location>
        <begin position="264"/>
        <end position="291"/>
    </location>
</feature>
<dbReference type="Gene3D" id="1.20.5.1930">
    <property type="match status" value="1"/>
</dbReference>
<evidence type="ECO:0000256" key="4">
    <source>
        <dbReference type="PROSITE-ProRule" id="PRU00169"/>
    </source>
</evidence>
<dbReference type="Proteomes" id="UP000244128">
    <property type="component" value="Unassembled WGS sequence"/>
</dbReference>
<dbReference type="CDD" id="cd16917">
    <property type="entry name" value="HATPase_UhpB-NarQ-NarX-like"/>
    <property type="match status" value="1"/>
</dbReference>
<protein>
    <submittedName>
        <fullName evidence="8">Histidine kinase/DNA gyrase B/HSP90-like ATPase</fullName>
    </submittedName>
</protein>
<evidence type="ECO:0000256" key="2">
    <source>
        <dbReference type="ARBA" id="ARBA00022777"/>
    </source>
</evidence>
<dbReference type="Gene3D" id="3.30.565.10">
    <property type="entry name" value="Histidine kinase-like ATPase, C-terminal domain"/>
    <property type="match status" value="1"/>
</dbReference>
<gene>
    <name evidence="8" type="ORF">C8R26_12241</name>
</gene>
<sequence length="529" mass="59816">MINEEKLNILMVEDSDKDIDRVLQILSQGGFKTDCLCVSTAEALHDALMTRDWNVVLSDYDLPRLSAQEVLQVIKSKELDIPLIIISSHVGEEAAEHIMALGAYDFIMKSNLARLVPAIRRSLHEVENYQRFITTQTALQKSEALFQVITSNLPGVVFQFLLSGNHQASFPYVSDASETLLGLSPQMLMDRPELFPELILQEDKKTYHQLMVTSAEQLSTWNWEGCIQVKGDSDIKWISLRATPRRVSDNATLWDGIMINITRNKLAEREIARSREQLAELSSYLQRVKEQERARIAREIHDDIGGTLTAIKCELFPCMDSTARKQEFYQQKAKSVESLVDRVIDSTRRISLDLRPGILDCGIVAAVQWQAKEFSDRNGIACKVSCEEDEISLDSDLAIAIFRVFQETLTNISKHANASRIQVKLIELEGLVLLEVIDNGRGITDIDMEKQDSFGIRGMRERCQQLKGNFHISGDKGKGTKVTILIPTGNPEYQSGHVNGLESELERPVPLEAVKKKRRFLGSRSRRYP</sequence>
<dbReference type="Gene3D" id="3.30.450.20">
    <property type="entry name" value="PAS domain"/>
    <property type="match status" value="1"/>
</dbReference>
<dbReference type="SUPFAM" id="SSF55874">
    <property type="entry name" value="ATPase domain of HSP90 chaperone/DNA topoisomerase II/histidine kinase"/>
    <property type="match status" value="1"/>
</dbReference>
<keyword evidence="2 8" id="KW-0418">Kinase</keyword>
<evidence type="ECO:0000259" key="6">
    <source>
        <dbReference type="PROSITE" id="PS50110"/>
    </source>
</evidence>
<dbReference type="GO" id="GO:0046983">
    <property type="term" value="F:protein dimerization activity"/>
    <property type="evidence" value="ECO:0007669"/>
    <property type="project" value="InterPro"/>
</dbReference>
<keyword evidence="3" id="KW-0902">Two-component regulatory system</keyword>
<evidence type="ECO:0000259" key="7">
    <source>
        <dbReference type="PROSITE" id="PS50112"/>
    </source>
</evidence>
<dbReference type="Gene3D" id="3.40.50.2300">
    <property type="match status" value="1"/>
</dbReference>